<dbReference type="eggNOG" id="ENOG5033RCG">
    <property type="taxonomic scope" value="Bacteria"/>
</dbReference>
<reference evidence="3" key="1">
    <citation type="submission" date="2009-07" db="EMBL/GenBank/DDBJ databases">
        <authorList>
            <consortium name="US DOE Joint Genome Institute (JGI-PGF)"/>
            <person name="Lucas S."/>
            <person name="Copeland A."/>
            <person name="Lapidus A."/>
            <person name="Glavina del Rio T."/>
            <person name="Tice H."/>
            <person name="Bruce D."/>
            <person name="Goodwin L."/>
            <person name="Pitluck S."/>
            <person name="Larimer F."/>
            <person name="Land M.L."/>
            <person name="Mouttaki H."/>
            <person name="He Z."/>
            <person name="Zhou J."/>
            <person name="Hemme C.L."/>
        </authorList>
    </citation>
    <scope>NUCLEOTIDE SEQUENCE [LARGE SCALE GENOMIC DNA]</scope>
    <source>
        <strain evidence="3">DSM 2782</strain>
    </source>
</reference>
<keyword evidence="1" id="KW-0175">Coiled coil</keyword>
<comment type="caution">
    <text evidence="3">The sequence shown here is derived from an EMBL/GenBank/DDBJ whole genome shotgun (WGS) entry which is preliminary data.</text>
</comment>
<dbReference type="AlphaFoldDB" id="F1TCX8"/>
<evidence type="ECO:0000256" key="1">
    <source>
        <dbReference type="SAM" id="Coils"/>
    </source>
</evidence>
<name>F1TCX8_9FIRM</name>
<reference evidence="3" key="2">
    <citation type="submission" date="2011-01" db="EMBL/GenBank/DDBJ databases">
        <title>The Non-contiguous Finished genome of Clostridium papyrosolvens.</title>
        <authorList>
            <person name="Lucas S."/>
            <person name="Copeland A."/>
            <person name="Lapidus A."/>
            <person name="Cheng J.-F."/>
            <person name="Goodwin L."/>
            <person name="Pitluck S."/>
            <person name="Misra M."/>
            <person name="Chertkov O."/>
            <person name="Detter J.C."/>
            <person name="Han C."/>
            <person name="Tapia R."/>
            <person name="Land M."/>
            <person name="Hauser L."/>
            <person name="Kyrpides N."/>
            <person name="Ivanova N."/>
            <person name="Pagani I."/>
            <person name="Mouttaki H."/>
            <person name="He Z."/>
            <person name="Zhou J."/>
            <person name="Hemme C.L."/>
            <person name="Woyke T."/>
        </authorList>
    </citation>
    <scope>NUCLEOTIDE SEQUENCE [LARGE SCALE GENOMIC DNA]</scope>
    <source>
        <strain evidence="3">DSM 2782</strain>
    </source>
</reference>
<gene>
    <name evidence="3" type="ORF">Cpap_2248</name>
</gene>
<keyword evidence="4" id="KW-1185">Reference proteome</keyword>
<feature type="coiled-coil region" evidence="1">
    <location>
        <begin position="45"/>
        <end position="93"/>
    </location>
</feature>
<evidence type="ECO:0000313" key="3">
    <source>
        <dbReference type="EMBL" id="EGD47845.1"/>
    </source>
</evidence>
<sequence length="231" mass="27011">MKRFIIIIVFLFLIALLISFNYLLWDREKQLESFQDLRDAKNFTIDTLGEKNNTLDKKNRELTEKVESMNSVASDLREEFNRVSLENTDLKAQISTYTDLVIQFKKNMNTEPVSELVKNWYEAINTKNYKLASSLISKNSQDEVLKNSANFSKTYQEEIKSIHSKSLQIFTGLTDEEHLKILQFKVMAEVEKPESPQAEKLYKSGENEKYITVEFNTQSKEWLILEVSDKP</sequence>
<dbReference type="RefSeq" id="WP_004619208.1">
    <property type="nucleotide sequence ID" value="NZ_ACXX02000006.1"/>
</dbReference>
<organism evidence="3 4">
    <name type="scientific">Ruminiclostridium papyrosolvens DSM 2782</name>
    <dbReference type="NCBI Taxonomy" id="588581"/>
    <lineage>
        <taxon>Bacteria</taxon>
        <taxon>Bacillati</taxon>
        <taxon>Bacillota</taxon>
        <taxon>Clostridia</taxon>
        <taxon>Eubacteriales</taxon>
        <taxon>Oscillospiraceae</taxon>
        <taxon>Ruminiclostridium</taxon>
    </lineage>
</organism>
<keyword evidence="2" id="KW-0812">Transmembrane</keyword>
<keyword evidence="2" id="KW-1133">Transmembrane helix</keyword>
<keyword evidence="2" id="KW-0472">Membrane</keyword>
<feature type="transmembrane region" description="Helical" evidence="2">
    <location>
        <begin position="6"/>
        <end position="25"/>
    </location>
</feature>
<proteinExistence type="predicted"/>
<dbReference type="OrthoDB" id="1738847at2"/>
<evidence type="ECO:0000313" key="4">
    <source>
        <dbReference type="Proteomes" id="UP000003860"/>
    </source>
</evidence>
<evidence type="ECO:0000256" key="2">
    <source>
        <dbReference type="SAM" id="Phobius"/>
    </source>
</evidence>
<dbReference type="STRING" id="588581.Cpap_2248"/>
<dbReference type="Proteomes" id="UP000003860">
    <property type="component" value="Unassembled WGS sequence"/>
</dbReference>
<dbReference type="EMBL" id="ACXX02000006">
    <property type="protein sequence ID" value="EGD47845.1"/>
    <property type="molecule type" value="Genomic_DNA"/>
</dbReference>
<protein>
    <submittedName>
        <fullName evidence="3">Uncharacterized protein</fullName>
    </submittedName>
</protein>
<accession>F1TCX8</accession>